<accession>A0A554VRT2</accession>
<dbReference type="RefSeq" id="WP_143915261.1">
    <property type="nucleotide sequence ID" value="NZ_CANLFO010000005.1"/>
</dbReference>
<keyword evidence="2" id="KW-1185">Reference proteome</keyword>
<comment type="caution">
    <text evidence="1">The sequence shown here is derived from an EMBL/GenBank/DDBJ whole genome shotgun (WGS) entry which is preliminary data.</text>
</comment>
<protein>
    <submittedName>
        <fullName evidence="1">Uncharacterized protein</fullName>
    </submittedName>
</protein>
<dbReference type="AlphaFoldDB" id="A0A554VRT2"/>
<organism evidence="1 2">
    <name type="scientific">Aquimarina algiphila</name>
    <dbReference type="NCBI Taxonomy" id="2047982"/>
    <lineage>
        <taxon>Bacteria</taxon>
        <taxon>Pseudomonadati</taxon>
        <taxon>Bacteroidota</taxon>
        <taxon>Flavobacteriia</taxon>
        <taxon>Flavobacteriales</taxon>
        <taxon>Flavobacteriaceae</taxon>
        <taxon>Aquimarina</taxon>
    </lineage>
</organism>
<dbReference type="OrthoDB" id="6687669at2"/>
<proteinExistence type="predicted"/>
<gene>
    <name evidence="1" type="ORF">FOF46_01530</name>
</gene>
<reference evidence="1 2" key="1">
    <citation type="submission" date="2019-07" db="EMBL/GenBank/DDBJ databases">
        <title>The draft genome sequence of Aquimarina algiphila M91.</title>
        <authorList>
            <person name="Meng X."/>
        </authorList>
    </citation>
    <scope>NUCLEOTIDE SEQUENCE [LARGE SCALE GENOMIC DNA]</scope>
    <source>
        <strain evidence="1 2">M91</strain>
    </source>
</reference>
<evidence type="ECO:0000313" key="2">
    <source>
        <dbReference type="Proteomes" id="UP000318833"/>
    </source>
</evidence>
<evidence type="ECO:0000313" key="1">
    <source>
        <dbReference type="EMBL" id="TSE11338.1"/>
    </source>
</evidence>
<sequence length="152" mass="16770">MKILLRILLTALICTSCNSDDDGGNSAIRLELKSAASIGITNPKFTILVYGFDNSYADVAATLISTQNFESNQLPVTITLTIPPNPESMIELNTSNRNISYYINIEWDNDNNGKICNGDISIDYNTETNFINLNPLVTQEVFVSEIKALPCE</sequence>
<name>A0A554VRT2_9FLAO</name>
<dbReference type="EMBL" id="VLNR01000002">
    <property type="protein sequence ID" value="TSE11338.1"/>
    <property type="molecule type" value="Genomic_DNA"/>
</dbReference>
<dbReference type="Proteomes" id="UP000318833">
    <property type="component" value="Unassembled WGS sequence"/>
</dbReference>